<evidence type="ECO:0000313" key="1">
    <source>
        <dbReference type="EMBL" id="CAB5222995.1"/>
    </source>
</evidence>
<dbReference type="Pfam" id="PF13578">
    <property type="entry name" value="Methyltransf_24"/>
    <property type="match status" value="1"/>
</dbReference>
<accession>A0A6J7X1K7</accession>
<gene>
    <name evidence="1" type="ORF">UFOVP365_42</name>
</gene>
<organism evidence="1">
    <name type="scientific">uncultured Caudovirales phage</name>
    <dbReference type="NCBI Taxonomy" id="2100421"/>
    <lineage>
        <taxon>Viruses</taxon>
        <taxon>Duplodnaviria</taxon>
        <taxon>Heunggongvirae</taxon>
        <taxon>Uroviricota</taxon>
        <taxon>Caudoviricetes</taxon>
        <taxon>Peduoviridae</taxon>
        <taxon>Maltschvirus</taxon>
        <taxon>Maltschvirus maltsch</taxon>
    </lineage>
</organism>
<dbReference type="GO" id="GO:0008168">
    <property type="term" value="F:methyltransferase activity"/>
    <property type="evidence" value="ECO:0007669"/>
    <property type="project" value="UniProtKB-KW"/>
</dbReference>
<dbReference type="EMBL" id="LR798309">
    <property type="protein sequence ID" value="CAB5222995.1"/>
    <property type="molecule type" value="Genomic_DNA"/>
</dbReference>
<dbReference type="GO" id="GO:0032259">
    <property type="term" value="P:methylation"/>
    <property type="evidence" value="ECO:0007669"/>
    <property type="project" value="UniProtKB-KW"/>
</dbReference>
<dbReference type="InterPro" id="IPR029063">
    <property type="entry name" value="SAM-dependent_MTases_sf"/>
</dbReference>
<reference evidence="1" key="1">
    <citation type="submission" date="2020-05" db="EMBL/GenBank/DDBJ databases">
        <authorList>
            <person name="Chiriac C."/>
            <person name="Salcher M."/>
            <person name="Ghai R."/>
            <person name="Kavagutti S V."/>
        </authorList>
    </citation>
    <scope>NUCLEOTIDE SEQUENCE</scope>
</reference>
<protein>
    <submittedName>
        <fullName evidence="1">Methyltransferase domain containing protein</fullName>
    </submittedName>
</protein>
<keyword evidence="1" id="KW-0489">Methyltransferase</keyword>
<name>A0A6J7X1K7_9CAUD</name>
<sequence length="196" mass="22430">MRDITKGFWDARNIPSDIFDHIDTIYAFAKGKKHITEFGFRQGISTWGLLAARPERLVCYDILPVDTLEHSYAAEIEKISFTFWRADVLKCPIERTDLIMIDTWHSYAQLSAELAMHAPHVNPDGYIIMHDTETYGMVDEPRYPHASNKAIQQPNKTGLKQAIADFLQNERKTWSISLQVPHCNGLTILKKASVVQ</sequence>
<proteinExistence type="predicted"/>
<dbReference type="SUPFAM" id="SSF53335">
    <property type="entry name" value="S-adenosyl-L-methionine-dependent methyltransferases"/>
    <property type="match status" value="1"/>
</dbReference>
<keyword evidence="1" id="KW-0808">Transferase</keyword>
<dbReference type="Gene3D" id="3.40.50.150">
    <property type="entry name" value="Vaccinia Virus protein VP39"/>
    <property type="match status" value="1"/>
</dbReference>